<keyword evidence="3" id="KW-1185">Reference proteome</keyword>
<protein>
    <submittedName>
        <fullName evidence="2">WD40-like Beta Propeller Repeat protein</fullName>
    </submittedName>
</protein>
<dbReference type="RefSeq" id="WP_063856890.1">
    <property type="nucleotide sequence ID" value="NZ_FIZX01000002.1"/>
</dbReference>
<reference evidence="3" key="1">
    <citation type="submission" date="2016-02" db="EMBL/GenBank/DDBJ databases">
        <authorList>
            <person name="Rodrigo-Torres Lidia"/>
            <person name="Arahal R.David."/>
        </authorList>
    </citation>
    <scope>NUCLEOTIDE SEQUENCE [LARGE SCALE GENOMIC DNA]</scope>
    <source>
        <strain evidence="3">CECT 9029</strain>
    </source>
</reference>
<dbReference type="Pfam" id="PF07676">
    <property type="entry name" value="PD40"/>
    <property type="match status" value="3"/>
</dbReference>
<gene>
    <name evidence="2" type="ORF">GCE9029_02700</name>
</gene>
<evidence type="ECO:0000313" key="2">
    <source>
        <dbReference type="EMBL" id="CZF81582.1"/>
    </source>
</evidence>
<sequence>MKWKLFLGALSLFSLESAAAEVKDWQVKNAGSTINTEYHDGWAVMQPDGLTLLFGSNRPGGLSKTSIKDHWVMAEAGGATLYDIYISHRKSVDSDWEPPVRLPNTVNSTASDHSASLSPDGHYLIFASDRAGGCGQLDLYISYRKDVNDDQGWGPSTHLGCLEDGGVNGEGHDSCPIWRDGTLYFTSSTTPDPMTLDFKKVEFDLAKKDSNQQREVIVMDVSTPFMDAHLDPDHAYFWANYPSGGEGGSDLWRFASRDNGPDKFAKPTNLGRSINTAAEEHMPSATEDGSILNFVSDREGGFGGLDIWQAKSID</sequence>
<evidence type="ECO:0000313" key="3">
    <source>
        <dbReference type="Proteomes" id="UP000071641"/>
    </source>
</evidence>
<dbReference type="SUPFAM" id="SSF82171">
    <property type="entry name" value="DPP6 N-terminal domain-like"/>
    <property type="match status" value="1"/>
</dbReference>
<dbReference type="EMBL" id="FIZX01000002">
    <property type="protein sequence ID" value="CZF81582.1"/>
    <property type="molecule type" value="Genomic_DNA"/>
</dbReference>
<keyword evidence="1" id="KW-0732">Signal</keyword>
<dbReference type="InterPro" id="IPR011042">
    <property type="entry name" value="6-blade_b-propeller_TolB-like"/>
</dbReference>
<proteinExistence type="predicted"/>
<accession>A0A128F457</accession>
<organism evidence="2 3">
    <name type="scientific">Grimontia celer</name>
    <dbReference type="NCBI Taxonomy" id="1796497"/>
    <lineage>
        <taxon>Bacteria</taxon>
        <taxon>Pseudomonadati</taxon>
        <taxon>Pseudomonadota</taxon>
        <taxon>Gammaproteobacteria</taxon>
        <taxon>Vibrionales</taxon>
        <taxon>Vibrionaceae</taxon>
        <taxon>Grimontia</taxon>
    </lineage>
</organism>
<feature type="signal peptide" evidence="1">
    <location>
        <begin position="1"/>
        <end position="19"/>
    </location>
</feature>
<dbReference type="OrthoDB" id="9809364at2"/>
<dbReference type="STRING" id="1796497.GCE9029_02700"/>
<feature type="chain" id="PRO_5007281979" evidence="1">
    <location>
        <begin position="20"/>
        <end position="314"/>
    </location>
</feature>
<evidence type="ECO:0000256" key="1">
    <source>
        <dbReference type="SAM" id="SignalP"/>
    </source>
</evidence>
<name>A0A128F457_9GAMM</name>
<dbReference type="AlphaFoldDB" id="A0A128F457"/>
<dbReference type="Proteomes" id="UP000071641">
    <property type="component" value="Unassembled WGS sequence"/>
</dbReference>
<dbReference type="InterPro" id="IPR011659">
    <property type="entry name" value="WD40"/>
</dbReference>
<dbReference type="Gene3D" id="2.120.10.30">
    <property type="entry name" value="TolB, C-terminal domain"/>
    <property type="match status" value="1"/>
</dbReference>